<comment type="caution">
    <text evidence="1">The sequence shown here is derived from an EMBL/GenBank/DDBJ whole genome shotgun (WGS) entry which is preliminary data.</text>
</comment>
<name>A0A2T5GU34_9SPHN</name>
<protein>
    <submittedName>
        <fullName evidence="1">RloB-like protein</fullName>
    </submittedName>
</protein>
<keyword evidence="2" id="KW-1185">Reference proteome</keyword>
<evidence type="ECO:0000313" key="2">
    <source>
        <dbReference type="Proteomes" id="UP000244189"/>
    </source>
</evidence>
<proteinExistence type="predicted"/>
<organism evidence="1 2">
    <name type="scientific">Sphingomonas aurantiaca</name>
    <dbReference type="NCBI Taxonomy" id="185949"/>
    <lineage>
        <taxon>Bacteria</taxon>
        <taxon>Pseudomonadati</taxon>
        <taxon>Pseudomonadota</taxon>
        <taxon>Alphaproteobacteria</taxon>
        <taxon>Sphingomonadales</taxon>
        <taxon>Sphingomonadaceae</taxon>
        <taxon>Sphingomonas</taxon>
    </lineage>
</organism>
<dbReference type="EMBL" id="QAOG01000001">
    <property type="protein sequence ID" value="PTQ62826.1"/>
    <property type="molecule type" value="Genomic_DNA"/>
</dbReference>
<evidence type="ECO:0000313" key="1">
    <source>
        <dbReference type="EMBL" id="PTQ62826.1"/>
    </source>
</evidence>
<gene>
    <name evidence="1" type="ORF">C8J26_1110</name>
</gene>
<sequence>MSKAGYPKRLTGGRTRRGHLIGIAYDGEVTEESYFRGWQQILAQGTVHVFPEYVKSGGNPKIAVREAIKLKRRNRDISEMWCVTDVDDASNADVATAKSEAAQNGLNLCLSDRCFEIWLGLHFAKSAKAIMSEAEAIALIAQHQPDYSAKNKLVPFSVLLPETDKAVDNAKWLYDQSANNPSTNVDKIVIRLAKFYNRQNRE</sequence>
<reference evidence="1 2" key="1">
    <citation type="submission" date="2018-04" db="EMBL/GenBank/DDBJ databases">
        <title>Genomic Encyclopedia of Type Strains, Phase III (KMG-III): the genomes of soil and plant-associated and newly described type strains.</title>
        <authorList>
            <person name="Whitman W."/>
        </authorList>
    </citation>
    <scope>NUCLEOTIDE SEQUENCE [LARGE SCALE GENOMIC DNA]</scope>
    <source>
        <strain evidence="1 2">MA101b</strain>
    </source>
</reference>
<dbReference type="Pfam" id="PF13707">
    <property type="entry name" value="RloB"/>
    <property type="match status" value="1"/>
</dbReference>
<dbReference type="InterPro" id="IPR025591">
    <property type="entry name" value="RloB"/>
</dbReference>
<dbReference type="RefSeq" id="WP_107956972.1">
    <property type="nucleotide sequence ID" value="NZ_QAOG01000001.1"/>
</dbReference>
<dbReference type="AlphaFoldDB" id="A0A2T5GU34"/>
<accession>A0A2T5GU34</accession>
<dbReference type="Proteomes" id="UP000244189">
    <property type="component" value="Unassembled WGS sequence"/>
</dbReference>